<dbReference type="Gene3D" id="3.30.40.10">
    <property type="entry name" value="Zinc/RING finger domain, C3HC4 (zinc finger)"/>
    <property type="match status" value="1"/>
</dbReference>
<accession>A0A8U0W7J3</accession>
<dbReference type="GO" id="GO:0033768">
    <property type="term" value="C:SUMO-targeted ubiquitin ligase complex"/>
    <property type="evidence" value="ECO:0007669"/>
    <property type="project" value="TreeGrafter"/>
</dbReference>
<dbReference type="GeneID" id="119632374"/>
<dbReference type="InterPro" id="IPR049627">
    <property type="entry name" value="SLX8"/>
</dbReference>
<keyword evidence="1" id="KW-0479">Metal-binding</keyword>
<dbReference type="PROSITE" id="PS00518">
    <property type="entry name" value="ZF_RING_1"/>
    <property type="match status" value="1"/>
</dbReference>
<dbReference type="SUPFAM" id="SSF57850">
    <property type="entry name" value="RING/U-box"/>
    <property type="match status" value="1"/>
</dbReference>
<name>A0A8U0W7J3_9MUSC</name>
<dbReference type="SMART" id="SM00184">
    <property type="entry name" value="RING"/>
    <property type="match status" value="1"/>
</dbReference>
<feature type="domain" description="RING-type" evidence="6">
    <location>
        <begin position="195"/>
        <end position="234"/>
    </location>
</feature>
<dbReference type="Proteomes" id="UP000092443">
    <property type="component" value="Unplaced"/>
</dbReference>
<keyword evidence="7" id="KW-1185">Reference proteome</keyword>
<gene>
    <name evidence="8" type="primary">LOC119632374</name>
</gene>
<dbReference type="GO" id="GO:0006511">
    <property type="term" value="P:ubiquitin-dependent protein catabolic process"/>
    <property type="evidence" value="ECO:0007669"/>
    <property type="project" value="TreeGrafter"/>
</dbReference>
<dbReference type="GO" id="GO:0061630">
    <property type="term" value="F:ubiquitin protein ligase activity"/>
    <property type="evidence" value="ECO:0007669"/>
    <property type="project" value="InterPro"/>
</dbReference>
<dbReference type="AlphaFoldDB" id="A0A8U0W7J3"/>
<sequence length="247" mass="27354">MVRRHLHIYNAFVKTPKKNADSKADGRQNPVTVSTSENLPNGYVPEEQTQENVSPSSAVATGAGVELGIPTIDLTESPSRASRFGRQNGNDEIIEIIDLTQTPPDDDVIFVSEINDVVDIRTPVRLQRRSNSISTVSRQEQINSSTAQASNNNVQRATRRRRSVDDQSSISSLHDPRSPFSVTGEKLDSPARFSCRICRETKVNQPTCTRCGHVFCQSCIRQAVKFNGLCPICNAPVALREVCRIYL</sequence>
<evidence type="ECO:0000313" key="7">
    <source>
        <dbReference type="Proteomes" id="UP000092443"/>
    </source>
</evidence>
<protein>
    <submittedName>
        <fullName evidence="8">E3 ubiquitin-protein ligase RNF4-like</fullName>
    </submittedName>
</protein>
<dbReference type="PROSITE" id="PS50089">
    <property type="entry name" value="ZF_RING_2"/>
    <property type="match status" value="1"/>
</dbReference>
<dbReference type="RefSeq" id="XP_037881184.1">
    <property type="nucleotide sequence ID" value="XM_038025256.1"/>
</dbReference>
<evidence type="ECO:0000259" key="6">
    <source>
        <dbReference type="PROSITE" id="PS50089"/>
    </source>
</evidence>
<reference evidence="8" key="1">
    <citation type="submission" date="2025-08" db="UniProtKB">
        <authorList>
            <consortium name="RefSeq"/>
        </authorList>
    </citation>
    <scope>IDENTIFICATION</scope>
    <source>
        <tissue evidence="8">Whole body pupa</tissue>
    </source>
</reference>
<feature type="region of interest" description="Disordered" evidence="5">
    <location>
        <begin position="18"/>
        <end position="58"/>
    </location>
</feature>
<evidence type="ECO:0000256" key="2">
    <source>
        <dbReference type="ARBA" id="ARBA00022771"/>
    </source>
</evidence>
<evidence type="ECO:0000256" key="1">
    <source>
        <dbReference type="ARBA" id="ARBA00022723"/>
    </source>
</evidence>
<keyword evidence="2 4" id="KW-0863">Zinc-finger</keyword>
<organism evidence="7 8">
    <name type="scientific">Glossina fuscipes</name>
    <dbReference type="NCBI Taxonomy" id="7396"/>
    <lineage>
        <taxon>Eukaryota</taxon>
        <taxon>Metazoa</taxon>
        <taxon>Ecdysozoa</taxon>
        <taxon>Arthropoda</taxon>
        <taxon>Hexapoda</taxon>
        <taxon>Insecta</taxon>
        <taxon>Pterygota</taxon>
        <taxon>Neoptera</taxon>
        <taxon>Endopterygota</taxon>
        <taxon>Diptera</taxon>
        <taxon>Brachycera</taxon>
        <taxon>Muscomorpha</taxon>
        <taxon>Hippoboscoidea</taxon>
        <taxon>Glossinidae</taxon>
        <taxon>Glossina</taxon>
    </lineage>
</organism>
<feature type="region of interest" description="Disordered" evidence="5">
    <location>
        <begin position="129"/>
        <end position="186"/>
    </location>
</feature>
<evidence type="ECO:0000256" key="4">
    <source>
        <dbReference type="PROSITE-ProRule" id="PRU00175"/>
    </source>
</evidence>
<feature type="compositionally biased region" description="Polar residues" evidence="5">
    <location>
        <begin position="29"/>
        <end position="39"/>
    </location>
</feature>
<evidence type="ECO:0000313" key="8">
    <source>
        <dbReference type="RefSeq" id="XP_037881184.1"/>
    </source>
</evidence>
<feature type="compositionally biased region" description="Polar residues" evidence="5">
    <location>
        <begin position="129"/>
        <end position="156"/>
    </location>
</feature>
<dbReference type="PANTHER" id="PTHR47094">
    <property type="entry name" value="ELFLESS, ISOFORM B"/>
    <property type="match status" value="1"/>
</dbReference>
<dbReference type="GO" id="GO:0032183">
    <property type="term" value="F:SUMO binding"/>
    <property type="evidence" value="ECO:0007669"/>
    <property type="project" value="TreeGrafter"/>
</dbReference>
<dbReference type="GO" id="GO:0008270">
    <property type="term" value="F:zinc ion binding"/>
    <property type="evidence" value="ECO:0007669"/>
    <property type="project" value="UniProtKB-KW"/>
</dbReference>
<proteinExistence type="predicted"/>
<dbReference type="InterPro" id="IPR017907">
    <property type="entry name" value="Znf_RING_CS"/>
</dbReference>
<dbReference type="Pfam" id="PF13923">
    <property type="entry name" value="zf-C3HC4_2"/>
    <property type="match status" value="1"/>
</dbReference>
<keyword evidence="3" id="KW-0862">Zinc</keyword>
<evidence type="ECO:0000256" key="5">
    <source>
        <dbReference type="SAM" id="MobiDB-lite"/>
    </source>
</evidence>
<dbReference type="PANTHER" id="PTHR47094:SF18">
    <property type="entry name" value="RING-TYPE DOMAIN-CONTAINING PROTEIN"/>
    <property type="match status" value="1"/>
</dbReference>
<dbReference type="InterPro" id="IPR013083">
    <property type="entry name" value="Znf_RING/FYVE/PHD"/>
</dbReference>
<evidence type="ECO:0000256" key="3">
    <source>
        <dbReference type="ARBA" id="ARBA00022833"/>
    </source>
</evidence>
<dbReference type="GO" id="GO:0140082">
    <property type="term" value="F:SUMO-ubiquitin ligase activity"/>
    <property type="evidence" value="ECO:0007669"/>
    <property type="project" value="TreeGrafter"/>
</dbReference>
<dbReference type="InterPro" id="IPR001841">
    <property type="entry name" value="Znf_RING"/>
</dbReference>
<dbReference type="KEGG" id="gfs:119632374"/>